<dbReference type="EMBL" id="JASAOK010000056">
    <property type="protein sequence ID" value="KAK6206298.1"/>
    <property type="molecule type" value="Genomic_DNA"/>
</dbReference>
<proteinExistence type="predicted"/>
<name>A0AAV9SS99_9PEZI</name>
<reference evidence="1 2" key="1">
    <citation type="submission" date="2023-04" db="EMBL/GenBank/DDBJ databases">
        <title>Colletotrichum tabacum stain YC1 causing leaf anthracnose on Nicotiana tabacum(L.) cv.</title>
        <authorList>
            <person name="Ji Z."/>
            <person name="Wang M."/>
            <person name="Zhang J."/>
            <person name="Wang N."/>
            <person name="Zhou Z."/>
        </authorList>
    </citation>
    <scope>NUCLEOTIDE SEQUENCE [LARGE SCALE GENOMIC DNA]</scope>
    <source>
        <strain evidence="1 2">YC1</strain>
    </source>
</reference>
<dbReference type="AlphaFoldDB" id="A0AAV9SS99"/>
<dbReference type="Proteomes" id="UP001327957">
    <property type="component" value="Unassembled WGS sequence"/>
</dbReference>
<comment type="caution">
    <text evidence="1">The sequence shown here is derived from an EMBL/GenBank/DDBJ whole genome shotgun (WGS) entry which is preliminary data.</text>
</comment>
<keyword evidence="2" id="KW-1185">Reference proteome</keyword>
<gene>
    <name evidence="1" type="ORF">QIS74_13717</name>
</gene>
<evidence type="ECO:0000313" key="2">
    <source>
        <dbReference type="Proteomes" id="UP001327957"/>
    </source>
</evidence>
<evidence type="ECO:0000313" key="1">
    <source>
        <dbReference type="EMBL" id="KAK6206298.1"/>
    </source>
</evidence>
<sequence length="116" mass="12871">MPIKDFLKLVQDGQELSGKPAPYKEIYHKISAEKSTLSDLITSFKAQKKCLLKDQVDKFAKDKAPDNLDHTFKYEVGLALAKARSSTGSSKVTNVLADYAAKGKNDPSKLTSRRRP</sequence>
<accession>A0AAV9SS99</accession>
<protein>
    <submittedName>
        <fullName evidence="1">Uncharacterized protein</fullName>
    </submittedName>
</protein>
<organism evidence="1 2">
    <name type="scientific">Colletotrichum tabaci</name>
    <dbReference type="NCBI Taxonomy" id="1209068"/>
    <lineage>
        <taxon>Eukaryota</taxon>
        <taxon>Fungi</taxon>
        <taxon>Dikarya</taxon>
        <taxon>Ascomycota</taxon>
        <taxon>Pezizomycotina</taxon>
        <taxon>Sordariomycetes</taxon>
        <taxon>Hypocreomycetidae</taxon>
        <taxon>Glomerellales</taxon>
        <taxon>Glomerellaceae</taxon>
        <taxon>Colletotrichum</taxon>
        <taxon>Colletotrichum destructivum species complex</taxon>
    </lineage>
</organism>